<accession>A0ABS7ACF2</accession>
<dbReference type="CDD" id="cd07022">
    <property type="entry name" value="S49_Sppa_36K_type"/>
    <property type="match status" value="1"/>
</dbReference>
<comment type="caution">
    <text evidence="7">The sequence shown here is derived from an EMBL/GenBank/DDBJ whole genome shotgun (WGS) entry which is preliminary data.</text>
</comment>
<feature type="compositionally biased region" description="Low complexity" evidence="5">
    <location>
        <begin position="328"/>
        <end position="338"/>
    </location>
</feature>
<dbReference type="Gene3D" id="3.90.226.10">
    <property type="entry name" value="2-enoyl-CoA Hydratase, Chain A, domain 1"/>
    <property type="match status" value="1"/>
</dbReference>
<evidence type="ECO:0000313" key="8">
    <source>
        <dbReference type="Proteomes" id="UP001196565"/>
    </source>
</evidence>
<dbReference type="RefSeq" id="WP_219764606.1">
    <property type="nucleotide sequence ID" value="NZ_JAHYBZ010000007.1"/>
</dbReference>
<proteinExistence type="inferred from homology"/>
<evidence type="ECO:0000256" key="3">
    <source>
        <dbReference type="ARBA" id="ARBA00022801"/>
    </source>
</evidence>
<dbReference type="InterPro" id="IPR033855">
    <property type="entry name" value="Protein_C"/>
</dbReference>
<evidence type="ECO:0000256" key="1">
    <source>
        <dbReference type="ARBA" id="ARBA00008683"/>
    </source>
</evidence>
<organism evidence="7 8">
    <name type="scientific">Roseomonas alba</name>
    <dbReference type="NCBI Taxonomy" id="2846776"/>
    <lineage>
        <taxon>Bacteria</taxon>
        <taxon>Pseudomonadati</taxon>
        <taxon>Pseudomonadota</taxon>
        <taxon>Alphaproteobacteria</taxon>
        <taxon>Acetobacterales</taxon>
        <taxon>Roseomonadaceae</taxon>
        <taxon>Roseomonas</taxon>
    </lineage>
</organism>
<name>A0ABS7ACF2_9PROT</name>
<evidence type="ECO:0000256" key="2">
    <source>
        <dbReference type="ARBA" id="ARBA00022670"/>
    </source>
</evidence>
<keyword evidence="4" id="KW-0720">Serine protease</keyword>
<dbReference type="Proteomes" id="UP001196565">
    <property type="component" value="Unassembled WGS sequence"/>
</dbReference>
<evidence type="ECO:0000256" key="5">
    <source>
        <dbReference type="SAM" id="MobiDB-lite"/>
    </source>
</evidence>
<gene>
    <name evidence="7" type="ORF">KPL78_19165</name>
</gene>
<keyword evidence="2" id="KW-0645">Protease</keyword>
<keyword evidence="8" id="KW-1185">Reference proteome</keyword>
<dbReference type="Pfam" id="PF01343">
    <property type="entry name" value="Peptidase_S49"/>
    <property type="match status" value="1"/>
</dbReference>
<protein>
    <submittedName>
        <fullName evidence="7">S49 family peptidase</fullName>
    </submittedName>
</protein>
<evidence type="ECO:0000256" key="4">
    <source>
        <dbReference type="ARBA" id="ARBA00022825"/>
    </source>
</evidence>
<keyword evidence="3" id="KW-0378">Hydrolase</keyword>
<feature type="domain" description="Peptidase S49" evidence="6">
    <location>
        <begin position="144"/>
        <end position="290"/>
    </location>
</feature>
<feature type="region of interest" description="Disordered" evidence="5">
    <location>
        <begin position="293"/>
        <end position="338"/>
    </location>
</feature>
<reference evidence="7 8" key="1">
    <citation type="submission" date="2021-07" db="EMBL/GenBank/DDBJ databases">
        <authorList>
            <person name="So Y."/>
        </authorList>
    </citation>
    <scope>NUCLEOTIDE SEQUENCE [LARGE SCALE GENOMIC DNA]</scope>
    <source>
        <strain evidence="7 8">HJA6</strain>
    </source>
</reference>
<dbReference type="Gene3D" id="6.20.330.10">
    <property type="match status" value="1"/>
</dbReference>
<comment type="similarity">
    <text evidence="1">Belongs to the peptidase S49 family.</text>
</comment>
<dbReference type="PANTHER" id="PTHR33209:SF1">
    <property type="entry name" value="PEPTIDASE S49 DOMAIN-CONTAINING PROTEIN"/>
    <property type="match status" value="1"/>
</dbReference>
<evidence type="ECO:0000313" key="7">
    <source>
        <dbReference type="EMBL" id="MBW6399989.1"/>
    </source>
</evidence>
<dbReference type="SUPFAM" id="SSF52096">
    <property type="entry name" value="ClpP/crotonase"/>
    <property type="match status" value="1"/>
</dbReference>
<sequence length="449" mass="46072">MNDLPRLAGRIFNRPLMVEPLELDAMMAPLRARLGVQGNAPSVELVVAPRAMDQEDEAAARRDRRPYLVTAEGVAIVPVLGVLVARAGQVTPDCTELRSYAAIERDVMMALRDPGVRGIVYDGDTPGGEAANVMELSARLRALRGTKPIIAVANTGAYSAGYALLSAADRILLPPSGGVGSIGVVSLHVDRSEEDARKGHRYTWIAAGARKLDGNPHAPLTDDAAAVIQAEVTRLYGLFTETVAANRKAAGMTVAKAVKTEAGLFFGEDAIRAGLADEIGGLAEAIRLAAAPLQSGRGRPSARSQHAGGTMADDNQADSPANPPANPAPQGAAAAPPAGPDVAAIQAAANAAAQARAAGIAALCELAGVPHQAAAFIGSNKTEADVRTELLAVKAAASTVGGEVSAARPPGAGVIAQQPGGPQVMTAEQVDAHWNRVGKRAFGNSWKGI</sequence>
<dbReference type="InterPro" id="IPR029045">
    <property type="entry name" value="ClpP/crotonase-like_dom_sf"/>
</dbReference>
<dbReference type="PANTHER" id="PTHR33209">
    <property type="entry name" value="PROTEASE 4"/>
    <property type="match status" value="1"/>
</dbReference>
<evidence type="ECO:0000259" key="6">
    <source>
        <dbReference type="Pfam" id="PF01343"/>
    </source>
</evidence>
<dbReference type="EMBL" id="JAHYBZ010000007">
    <property type="protein sequence ID" value="MBW6399989.1"/>
    <property type="molecule type" value="Genomic_DNA"/>
</dbReference>
<dbReference type="InterPro" id="IPR002142">
    <property type="entry name" value="Peptidase_S49"/>
</dbReference>